<dbReference type="AlphaFoldDB" id="A0A5B2WS93"/>
<evidence type="ECO:0000313" key="3">
    <source>
        <dbReference type="Proteomes" id="UP000323454"/>
    </source>
</evidence>
<dbReference type="Proteomes" id="UP000323454">
    <property type="component" value="Unassembled WGS sequence"/>
</dbReference>
<comment type="caution">
    <text evidence="2">The sequence shown here is derived from an EMBL/GenBank/DDBJ whole genome shotgun (WGS) entry which is preliminary data.</text>
</comment>
<keyword evidence="3" id="KW-1185">Reference proteome</keyword>
<evidence type="ECO:0000313" key="2">
    <source>
        <dbReference type="EMBL" id="KAA2253299.1"/>
    </source>
</evidence>
<proteinExistence type="predicted"/>
<gene>
    <name evidence="2" type="ORF">F0L68_33350</name>
</gene>
<accession>A0A5B2WS93</accession>
<reference evidence="2 3" key="1">
    <citation type="submission" date="2019-09" db="EMBL/GenBank/DDBJ databases">
        <title>Goodfellowia gen. nov., a new genus of the Pseudonocardineae related to Actinoalloteichus, containing Goodfellowia coeruleoviolacea gen. nov., comb. nov. gen. nov., comb. nov.</title>
        <authorList>
            <person name="Labeda D."/>
        </authorList>
    </citation>
    <scope>NUCLEOTIDE SEQUENCE [LARGE SCALE GENOMIC DNA]</scope>
    <source>
        <strain evidence="2 3">AN110305</strain>
    </source>
</reference>
<protein>
    <submittedName>
        <fullName evidence="2">Uncharacterized protein</fullName>
    </submittedName>
</protein>
<feature type="region of interest" description="Disordered" evidence="1">
    <location>
        <begin position="128"/>
        <end position="148"/>
    </location>
</feature>
<organism evidence="2 3">
    <name type="scientific">Solihabitans fulvus</name>
    <dbReference type="NCBI Taxonomy" id="1892852"/>
    <lineage>
        <taxon>Bacteria</taxon>
        <taxon>Bacillati</taxon>
        <taxon>Actinomycetota</taxon>
        <taxon>Actinomycetes</taxon>
        <taxon>Pseudonocardiales</taxon>
        <taxon>Pseudonocardiaceae</taxon>
        <taxon>Solihabitans</taxon>
    </lineage>
</organism>
<dbReference type="RefSeq" id="WP_149853864.1">
    <property type="nucleotide sequence ID" value="NZ_VUOB01000067.1"/>
</dbReference>
<evidence type="ECO:0000256" key="1">
    <source>
        <dbReference type="SAM" id="MobiDB-lite"/>
    </source>
</evidence>
<sequence>MLIEQDWSPGVWIDGEPFTTADTTDAFGAFAHHVHDDLLAARAAGRIPAHVQATISASTITPLFGDTPPVLLLHIRFTGLPEPQHAPARDEVTTEAFTSLDRRGAQHLTPDQLGQYTGGLFFVDEHDQPQANRGHKLHRDTPATPRSD</sequence>
<reference evidence="2 3" key="2">
    <citation type="submission" date="2019-09" db="EMBL/GenBank/DDBJ databases">
        <authorList>
            <person name="Jin C."/>
        </authorList>
    </citation>
    <scope>NUCLEOTIDE SEQUENCE [LARGE SCALE GENOMIC DNA]</scope>
    <source>
        <strain evidence="2 3">AN110305</strain>
    </source>
</reference>
<dbReference type="OrthoDB" id="9920569at2"/>
<dbReference type="EMBL" id="VUOB01000067">
    <property type="protein sequence ID" value="KAA2253299.1"/>
    <property type="molecule type" value="Genomic_DNA"/>
</dbReference>
<name>A0A5B2WS93_9PSEU</name>